<evidence type="ECO:0000259" key="10">
    <source>
        <dbReference type="PROSITE" id="PS51165"/>
    </source>
</evidence>
<sequence length="382" mass="42962">MYDVALIHYGEIGTKGSNRPVFEKALVENIKWSLENNVGEVLRLRGRVLVRLRPDVDSEKVKQALGRVFGIAWFTLAYESEQDIDTIVKEVLRRLAEHGIRARTFMVQTRRADKDFPYTSIEVNRMVGAKIVESTGMDVDLENPGVTVFIELAGGKAYFYFEKIKGLGGLPVGVSGKVLSLLSGGLDSPVAAWLMMKRGCHVDFLHLHALRSMQELQGSKIVEIFRYLSSFCKGSKLFAVPFYKFLEKALKAPARLELVLFRKFMLRVAESLAKREGYLGIVTGDSIGQVASQTLRNIWSAQKGLDVPVYRPLLTYDKEEIVRLAKHVGTYELSLKEYKDCCSIIAKHPETSSKPEVVQEVWDRLGLEDAVAETLDLLESLE</sequence>
<keyword evidence="6 9" id="KW-0067">ATP-binding</keyword>
<dbReference type="UniPathway" id="UPA00060"/>
<feature type="binding site" evidence="9">
    <location>
        <position position="284"/>
    </location>
    <ligand>
        <name>ATP</name>
        <dbReference type="ChEBI" id="CHEBI:30616"/>
    </ligand>
</feature>
<proteinExistence type="inferred from homology"/>
<dbReference type="Proteomes" id="UP000244066">
    <property type="component" value="Unassembled WGS sequence"/>
</dbReference>
<comment type="subcellular location">
    <subcellularLocation>
        <location evidence="1 9">Cytoplasm</location>
    </subcellularLocation>
</comment>
<dbReference type="GO" id="GO:0004810">
    <property type="term" value="F:CCA tRNA nucleotidyltransferase activity"/>
    <property type="evidence" value="ECO:0007669"/>
    <property type="project" value="InterPro"/>
</dbReference>
<evidence type="ECO:0000256" key="9">
    <source>
        <dbReference type="HAMAP-Rule" id="MF_00021"/>
    </source>
</evidence>
<evidence type="ECO:0000256" key="4">
    <source>
        <dbReference type="ARBA" id="ARBA00022679"/>
    </source>
</evidence>
<comment type="function">
    <text evidence="9">Catalyzes the ATP-dependent transfer of a sulfur to tRNA to produce 4-thiouridine in position 8 of tRNAs, which functions as a near-UV photosensor. Also catalyzes the transfer of sulfur to the sulfur carrier protein ThiS, forming ThiS-thiocarboxylate. This is a step in the synthesis of thiazole, in the thiamine biosynthesis pathway. The sulfur is donated as persulfide by IscS.</text>
</comment>
<evidence type="ECO:0000256" key="6">
    <source>
        <dbReference type="ARBA" id="ARBA00022840"/>
    </source>
</evidence>
<protein>
    <recommendedName>
        <fullName evidence="9">Probable tRNA sulfurtransferase</fullName>
        <ecNumber evidence="9">2.8.1.4</ecNumber>
    </recommendedName>
    <alternativeName>
        <fullName evidence="9">Sulfur carrier protein ThiS sulfurtransferase</fullName>
    </alternativeName>
    <alternativeName>
        <fullName evidence="9">Thiamine biosynthesis protein ThiI</fullName>
    </alternativeName>
    <alternativeName>
        <fullName evidence="9">tRNA 4-thiouridine synthase</fullName>
    </alternativeName>
</protein>
<dbReference type="EC" id="2.8.1.4" evidence="9"/>
<accession>A0A2R7Y1T0</accession>
<dbReference type="Pfam" id="PF02568">
    <property type="entry name" value="ThiI"/>
    <property type="match status" value="1"/>
</dbReference>
<feature type="binding site" evidence="9">
    <location>
        <begin position="181"/>
        <end position="182"/>
    </location>
    <ligand>
        <name>ATP</name>
        <dbReference type="ChEBI" id="CHEBI:30616"/>
    </ligand>
</feature>
<dbReference type="CDD" id="cd01712">
    <property type="entry name" value="PPase_ThiI"/>
    <property type="match status" value="1"/>
</dbReference>
<dbReference type="PROSITE" id="PS51165">
    <property type="entry name" value="THUMP"/>
    <property type="match status" value="1"/>
</dbReference>
<dbReference type="SUPFAM" id="SSF52402">
    <property type="entry name" value="Adenine nucleotide alpha hydrolases-like"/>
    <property type="match status" value="1"/>
</dbReference>
<keyword evidence="3 9" id="KW-0820">tRNA-binding</keyword>
<keyword evidence="2 9" id="KW-0963">Cytoplasm</keyword>
<dbReference type="GO" id="GO:0009229">
    <property type="term" value="P:thiamine diphosphate biosynthetic process"/>
    <property type="evidence" value="ECO:0007669"/>
    <property type="project" value="UniProtKB-UniRule"/>
</dbReference>
<dbReference type="SUPFAM" id="SSF143437">
    <property type="entry name" value="THUMP domain-like"/>
    <property type="match status" value="1"/>
</dbReference>
<dbReference type="InterPro" id="IPR049961">
    <property type="entry name" value="ThiI_N"/>
</dbReference>
<dbReference type="GO" id="GO:0009228">
    <property type="term" value="P:thiamine biosynthetic process"/>
    <property type="evidence" value="ECO:0007669"/>
    <property type="project" value="UniProtKB-KW"/>
</dbReference>
<feature type="binding site" evidence="9">
    <location>
        <position position="293"/>
    </location>
    <ligand>
        <name>ATP</name>
        <dbReference type="ChEBI" id="CHEBI:30616"/>
    </ligand>
</feature>
<evidence type="ECO:0000313" key="11">
    <source>
        <dbReference type="EMBL" id="PUA31413.1"/>
    </source>
</evidence>
<evidence type="ECO:0000256" key="2">
    <source>
        <dbReference type="ARBA" id="ARBA00022490"/>
    </source>
</evidence>
<dbReference type="NCBIfam" id="TIGR00342">
    <property type="entry name" value="tRNA uracil 4-sulfurtransferase ThiI"/>
    <property type="match status" value="1"/>
</dbReference>
<evidence type="ECO:0000256" key="1">
    <source>
        <dbReference type="ARBA" id="ARBA00004496"/>
    </source>
</evidence>
<dbReference type="GO" id="GO:0140741">
    <property type="term" value="F:tRNA-uracil-4 sulfurtransferase activity"/>
    <property type="evidence" value="ECO:0007669"/>
    <property type="project" value="UniProtKB-EC"/>
</dbReference>
<dbReference type="GO" id="GO:0052837">
    <property type="term" value="P:thiazole biosynthetic process"/>
    <property type="evidence" value="ECO:0007669"/>
    <property type="project" value="TreeGrafter"/>
</dbReference>
<keyword evidence="5 9" id="KW-0547">Nucleotide-binding</keyword>
<evidence type="ECO:0000313" key="12">
    <source>
        <dbReference type="Proteomes" id="UP000244066"/>
    </source>
</evidence>
<dbReference type="GO" id="GO:0005829">
    <property type="term" value="C:cytosol"/>
    <property type="evidence" value="ECO:0007669"/>
    <property type="project" value="TreeGrafter"/>
</dbReference>
<comment type="similarity">
    <text evidence="9">Belongs to the ThiI family.</text>
</comment>
<dbReference type="GO" id="GO:0002937">
    <property type="term" value="P:tRNA 4-thiouridine biosynthesis"/>
    <property type="evidence" value="ECO:0007669"/>
    <property type="project" value="TreeGrafter"/>
</dbReference>
<comment type="caution">
    <text evidence="9">Lacks conserved residue(s) required for the propagation of feature annotation.</text>
</comment>
<keyword evidence="4 9" id="KW-0808">Transferase</keyword>
<feature type="domain" description="THUMP" evidence="10">
    <location>
        <begin position="59"/>
        <end position="163"/>
    </location>
</feature>
<gene>
    <name evidence="9" type="primary">thiI</name>
    <name evidence="11" type="ORF">B9J98_06540</name>
</gene>
<dbReference type="PANTHER" id="PTHR43209">
    <property type="entry name" value="TRNA SULFURTRANSFERASE"/>
    <property type="match status" value="1"/>
</dbReference>
<dbReference type="Gene3D" id="3.40.50.620">
    <property type="entry name" value="HUPs"/>
    <property type="match status" value="1"/>
</dbReference>
<dbReference type="GO" id="GO:0000049">
    <property type="term" value="F:tRNA binding"/>
    <property type="evidence" value="ECO:0007669"/>
    <property type="project" value="UniProtKB-UniRule"/>
</dbReference>
<dbReference type="InterPro" id="IPR054173">
    <property type="entry name" value="ThiI_fer"/>
</dbReference>
<dbReference type="Gene3D" id="3.30.2130.30">
    <property type="match status" value="1"/>
</dbReference>
<dbReference type="Pfam" id="PF02926">
    <property type="entry name" value="THUMP"/>
    <property type="match status" value="1"/>
</dbReference>
<dbReference type="InterPro" id="IPR050102">
    <property type="entry name" value="tRNA_sulfurtransferase_ThiI"/>
</dbReference>
<comment type="caution">
    <text evidence="11">The sequence shown here is derived from an EMBL/GenBank/DDBJ whole genome shotgun (WGS) entry which is preliminary data.</text>
</comment>
<evidence type="ECO:0000256" key="7">
    <source>
        <dbReference type="ARBA" id="ARBA00022884"/>
    </source>
</evidence>
<dbReference type="SMART" id="SM00981">
    <property type="entry name" value="THUMP"/>
    <property type="match status" value="1"/>
</dbReference>
<evidence type="ECO:0000256" key="3">
    <source>
        <dbReference type="ARBA" id="ARBA00022555"/>
    </source>
</evidence>
<name>A0A2R7Y1T0_9ARCH</name>
<comment type="catalytic activity">
    <reaction evidence="9">
        <text>[ThiS sulfur-carrier protein]-C-terminal Gly-Gly-AMP + S-sulfanyl-L-cysteinyl-[cysteine desulfurase] + AH2 = [ThiS sulfur-carrier protein]-C-terminal-Gly-aminoethanethioate + L-cysteinyl-[cysteine desulfurase] + A + AMP + 2 H(+)</text>
        <dbReference type="Rhea" id="RHEA:43340"/>
        <dbReference type="Rhea" id="RHEA-COMP:12157"/>
        <dbReference type="Rhea" id="RHEA-COMP:12158"/>
        <dbReference type="Rhea" id="RHEA-COMP:12910"/>
        <dbReference type="Rhea" id="RHEA-COMP:19908"/>
        <dbReference type="ChEBI" id="CHEBI:13193"/>
        <dbReference type="ChEBI" id="CHEBI:15378"/>
        <dbReference type="ChEBI" id="CHEBI:17499"/>
        <dbReference type="ChEBI" id="CHEBI:29950"/>
        <dbReference type="ChEBI" id="CHEBI:61963"/>
        <dbReference type="ChEBI" id="CHEBI:90618"/>
        <dbReference type="ChEBI" id="CHEBI:232372"/>
        <dbReference type="ChEBI" id="CHEBI:456215"/>
    </reaction>
</comment>
<comment type="pathway">
    <text evidence="9">Cofactor biosynthesis; thiamine diphosphate biosynthesis.</text>
</comment>
<reference evidence="11 12" key="1">
    <citation type="submission" date="2017-04" db="EMBL/GenBank/DDBJ databases">
        <title>Draft Aigarchaeota genome from a New Zealand hot spring.</title>
        <authorList>
            <person name="Reysenbach A.-L."/>
            <person name="Donaho J.A."/>
            <person name="Gerhart J."/>
            <person name="Kelley J.F."/>
            <person name="Kouba K."/>
            <person name="Podar M."/>
            <person name="Stott M."/>
        </authorList>
    </citation>
    <scope>NUCLEOTIDE SEQUENCE [LARGE SCALE GENOMIC DNA]</scope>
    <source>
        <strain evidence="11">NZ13_MG1</strain>
    </source>
</reference>
<dbReference type="InterPro" id="IPR020536">
    <property type="entry name" value="ThiI_AANH"/>
</dbReference>
<dbReference type="CDD" id="cd11716">
    <property type="entry name" value="THUMP_ThiI"/>
    <property type="match status" value="1"/>
</dbReference>
<dbReference type="AlphaFoldDB" id="A0A2R7Y1T0"/>
<dbReference type="GO" id="GO:0005524">
    <property type="term" value="F:ATP binding"/>
    <property type="evidence" value="ECO:0007669"/>
    <property type="project" value="UniProtKB-UniRule"/>
</dbReference>
<dbReference type="InterPro" id="IPR049962">
    <property type="entry name" value="THUMP_ThiI"/>
</dbReference>
<dbReference type="HAMAP" id="MF_00021">
    <property type="entry name" value="ThiI"/>
    <property type="match status" value="1"/>
</dbReference>
<dbReference type="InterPro" id="IPR014729">
    <property type="entry name" value="Rossmann-like_a/b/a_fold"/>
</dbReference>
<feature type="binding site" evidence="9">
    <location>
        <position position="262"/>
    </location>
    <ligand>
        <name>ATP</name>
        <dbReference type="ChEBI" id="CHEBI:30616"/>
    </ligand>
</feature>
<dbReference type="Pfam" id="PF22025">
    <property type="entry name" value="ThiI_fer"/>
    <property type="match status" value="1"/>
</dbReference>
<keyword evidence="7 9" id="KW-0694">RNA-binding</keyword>
<dbReference type="EMBL" id="NDWU01000018">
    <property type="protein sequence ID" value="PUA31413.1"/>
    <property type="molecule type" value="Genomic_DNA"/>
</dbReference>
<dbReference type="InterPro" id="IPR003720">
    <property type="entry name" value="tRNA_STrfase"/>
</dbReference>
<evidence type="ECO:0000256" key="5">
    <source>
        <dbReference type="ARBA" id="ARBA00022741"/>
    </source>
</evidence>
<organism evidence="11 12">
    <name type="scientific">Candidatus Terraquivivens tikiterensis</name>
    <dbReference type="NCBI Taxonomy" id="1980982"/>
    <lineage>
        <taxon>Archaea</taxon>
        <taxon>Nitrososphaerota</taxon>
        <taxon>Candidatus Wolframiiraptoraceae</taxon>
        <taxon>Candidatus Terraquivivens</taxon>
    </lineage>
</organism>
<evidence type="ECO:0000256" key="8">
    <source>
        <dbReference type="ARBA" id="ARBA00022977"/>
    </source>
</evidence>
<dbReference type="InterPro" id="IPR004114">
    <property type="entry name" value="THUMP_dom"/>
</dbReference>
<keyword evidence="8 9" id="KW-0784">Thiamine biosynthesis</keyword>
<comment type="catalytic activity">
    <reaction evidence="9">
        <text>[ThiI sulfur-carrier protein]-S-sulfanyl-L-cysteine + a uridine in tRNA + 2 reduced [2Fe-2S]-[ferredoxin] + ATP + H(+) = [ThiI sulfur-carrier protein]-L-cysteine + a 4-thiouridine in tRNA + 2 oxidized [2Fe-2S]-[ferredoxin] + AMP + diphosphate</text>
        <dbReference type="Rhea" id="RHEA:24176"/>
        <dbReference type="Rhea" id="RHEA-COMP:10000"/>
        <dbReference type="Rhea" id="RHEA-COMP:10001"/>
        <dbReference type="Rhea" id="RHEA-COMP:13337"/>
        <dbReference type="Rhea" id="RHEA-COMP:13338"/>
        <dbReference type="Rhea" id="RHEA-COMP:13339"/>
        <dbReference type="Rhea" id="RHEA-COMP:13340"/>
        <dbReference type="ChEBI" id="CHEBI:15378"/>
        <dbReference type="ChEBI" id="CHEBI:29950"/>
        <dbReference type="ChEBI" id="CHEBI:30616"/>
        <dbReference type="ChEBI" id="CHEBI:33019"/>
        <dbReference type="ChEBI" id="CHEBI:33737"/>
        <dbReference type="ChEBI" id="CHEBI:33738"/>
        <dbReference type="ChEBI" id="CHEBI:61963"/>
        <dbReference type="ChEBI" id="CHEBI:65315"/>
        <dbReference type="ChEBI" id="CHEBI:136798"/>
        <dbReference type="ChEBI" id="CHEBI:456215"/>
        <dbReference type="EC" id="2.8.1.4"/>
    </reaction>
</comment>
<dbReference type="PANTHER" id="PTHR43209:SF1">
    <property type="entry name" value="TRNA SULFURTRANSFERASE"/>
    <property type="match status" value="1"/>
</dbReference>